<keyword evidence="5 8" id="KW-0862">Zinc</keyword>
<dbReference type="PROSITE" id="PS00704">
    <property type="entry name" value="PROK_CO2_ANHYDRASE_1"/>
    <property type="match status" value="1"/>
</dbReference>
<comment type="catalytic activity">
    <reaction evidence="7 8">
        <text>hydrogencarbonate + H(+) = CO2 + H2O</text>
        <dbReference type="Rhea" id="RHEA:10748"/>
        <dbReference type="ChEBI" id="CHEBI:15377"/>
        <dbReference type="ChEBI" id="CHEBI:15378"/>
        <dbReference type="ChEBI" id="CHEBI:16526"/>
        <dbReference type="ChEBI" id="CHEBI:17544"/>
        <dbReference type="EC" id="4.2.1.1"/>
    </reaction>
</comment>
<dbReference type="InterPro" id="IPR036874">
    <property type="entry name" value="Carbonic_anhydrase_sf"/>
</dbReference>
<organism evidence="10 11">
    <name type="scientific">Gemmata algarum</name>
    <dbReference type="NCBI Taxonomy" id="2975278"/>
    <lineage>
        <taxon>Bacteria</taxon>
        <taxon>Pseudomonadati</taxon>
        <taxon>Planctomycetota</taxon>
        <taxon>Planctomycetia</taxon>
        <taxon>Gemmatales</taxon>
        <taxon>Gemmataceae</taxon>
        <taxon>Gemmata</taxon>
    </lineage>
</organism>
<dbReference type="SMART" id="SM00947">
    <property type="entry name" value="Pro_CA"/>
    <property type="match status" value="1"/>
</dbReference>
<proteinExistence type="inferred from homology"/>
<feature type="region of interest" description="Disordered" evidence="9">
    <location>
        <begin position="210"/>
        <end position="231"/>
    </location>
</feature>
<evidence type="ECO:0000256" key="3">
    <source>
        <dbReference type="ARBA" id="ARBA00012925"/>
    </source>
</evidence>
<comment type="similarity">
    <text evidence="2 8">Belongs to the beta-class carbonic anhydrase family.</text>
</comment>
<dbReference type="InterPro" id="IPR001765">
    <property type="entry name" value="Carbonic_anhydrase"/>
</dbReference>
<dbReference type="RefSeq" id="WP_261185636.1">
    <property type="nucleotide sequence ID" value="NZ_JAXBLV010000110.1"/>
</dbReference>
<reference evidence="11" key="1">
    <citation type="journal article" date="2023" name="Mar. Drugs">
        <title>Gemmata algarum, a Novel Planctomycete Isolated from an Algal Mat, Displays Antimicrobial Activity.</title>
        <authorList>
            <person name="Kumar G."/>
            <person name="Kallscheuer N."/>
            <person name="Kashif M."/>
            <person name="Ahamad S."/>
            <person name="Jagadeeshwari U."/>
            <person name="Pannikurungottu S."/>
            <person name="Haufschild T."/>
            <person name="Kabuu M."/>
            <person name="Sasikala C."/>
            <person name="Jogler C."/>
            <person name="Ramana C."/>
        </authorList>
    </citation>
    <scope>NUCLEOTIDE SEQUENCE [LARGE SCALE GENOMIC DNA]</scope>
    <source>
        <strain evidence="11">JC673</strain>
    </source>
</reference>
<evidence type="ECO:0000256" key="7">
    <source>
        <dbReference type="ARBA" id="ARBA00048348"/>
    </source>
</evidence>
<evidence type="ECO:0000256" key="6">
    <source>
        <dbReference type="ARBA" id="ARBA00023239"/>
    </source>
</evidence>
<dbReference type="PROSITE" id="PS00705">
    <property type="entry name" value="PROK_CO2_ANHYDRASE_2"/>
    <property type="match status" value="1"/>
</dbReference>
<dbReference type="EMBL" id="JAXBLV010000110">
    <property type="protein sequence ID" value="MDY3559497.1"/>
    <property type="molecule type" value="Genomic_DNA"/>
</dbReference>
<dbReference type="CDD" id="cd00884">
    <property type="entry name" value="beta_CA_cladeB"/>
    <property type="match status" value="1"/>
</dbReference>
<gene>
    <name evidence="10" type="ORF">R5W23_000490</name>
</gene>
<evidence type="ECO:0000256" key="1">
    <source>
        <dbReference type="ARBA" id="ARBA00001947"/>
    </source>
</evidence>
<evidence type="ECO:0000256" key="5">
    <source>
        <dbReference type="ARBA" id="ARBA00022833"/>
    </source>
</evidence>
<evidence type="ECO:0000256" key="2">
    <source>
        <dbReference type="ARBA" id="ARBA00006217"/>
    </source>
</evidence>
<dbReference type="EC" id="4.2.1.1" evidence="3 8"/>
<dbReference type="InterPro" id="IPR015892">
    <property type="entry name" value="Carbonic_anhydrase_CS"/>
</dbReference>
<keyword evidence="11" id="KW-1185">Reference proteome</keyword>
<name>A0ABU5EY06_9BACT</name>
<keyword evidence="4" id="KW-0479">Metal-binding</keyword>
<protein>
    <recommendedName>
        <fullName evidence="3 8">Carbonic anhydrase</fullName>
        <ecNumber evidence="3 8">4.2.1.1</ecNumber>
    </recommendedName>
    <alternativeName>
        <fullName evidence="8">Carbonate dehydratase</fullName>
    </alternativeName>
</protein>
<comment type="function">
    <text evidence="8">Reversible hydration of carbon dioxide.</text>
</comment>
<dbReference type="Pfam" id="PF00484">
    <property type="entry name" value="Pro_CA"/>
    <property type="match status" value="1"/>
</dbReference>
<comment type="caution">
    <text evidence="10">The sequence shown here is derived from an EMBL/GenBank/DDBJ whole genome shotgun (WGS) entry which is preliminary data.</text>
</comment>
<dbReference type="SUPFAM" id="SSF53056">
    <property type="entry name" value="beta-carbonic anhydrase, cab"/>
    <property type="match status" value="1"/>
</dbReference>
<accession>A0ABU5EY06</accession>
<dbReference type="Proteomes" id="UP001272242">
    <property type="component" value="Unassembled WGS sequence"/>
</dbReference>
<dbReference type="Gene3D" id="3.40.1050.10">
    <property type="entry name" value="Carbonic anhydrase"/>
    <property type="match status" value="1"/>
</dbReference>
<evidence type="ECO:0000256" key="8">
    <source>
        <dbReference type="RuleBase" id="RU003956"/>
    </source>
</evidence>
<dbReference type="InterPro" id="IPR045066">
    <property type="entry name" value="Beta_CA_cladeB"/>
</dbReference>
<comment type="cofactor">
    <cofactor evidence="1">
        <name>Zn(2+)</name>
        <dbReference type="ChEBI" id="CHEBI:29105"/>
    </cofactor>
</comment>
<keyword evidence="6 8" id="KW-0456">Lyase</keyword>
<evidence type="ECO:0000313" key="11">
    <source>
        <dbReference type="Proteomes" id="UP001272242"/>
    </source>
</evidence>
<evidence type="ECO:0000313" key="10">
    <source>
        <dbReference type="EMBL" id="MDY3559497.1"/>
    </source>
</evidence>
<sequence>MEKLISGIHKFQADVFAPNSDFFRKLVEGQHPQALFITCSDSRMVPDLICQTDPGELFVLRNAGNIVPPYTPGAASGEAATIEYAIRGLGIKDIVICGHTRCGAMQAVAEPSATANMPRVRQWLEHAQASSEIVCSCYGHLTGEARAKVMVQENVLTQVEHLRTHPTVAAALAAGELKLHAWVYKMETGDVFAYDPESGQFTKLATDADPTQSYPLIPRRPATPLSTADAI</sequence>
<evidence type="ECO:0000256" key="4">
    <source>
        <dbReference type="ARBA" id="ARBA00022723"/>
    </source>
</evidence>
<dbReference type="PANTHER" id="PTHR11002">
    <property type="entry name" value="CARBONIC ANHYDRASE"/>
    <property type="match status" value="1"/>
</dbReference>
<evidence type="ECO:0000256" key="9">
    <source>
        <dbReference type="SAM" id="MobiDB-lite"/>
    </source>
</evidence>
<dbReference type="PANTHER" id="PTHR11002:SF76">
    <property type="entry name" value="CARBONIC ANHYDRASE"/>
    <property type="match status" value="1"/>
</dbReference>